<dbReference type="GO" id="GO:0106008">
    <property type="term" value="F:2-oxoglutaramate amidase activity"/>
    <property type="evidence" value="ECO:0007669"/>
    <property type="project" value="TreeGrafter"/>
</dbReference>
<accession>A0A929RVW4</accession>
<organism evidence="3 4">
    <name type="scientific">Alloprevotella tannerae</name>
    <dbReference type="NCBI Taxonomy" id="76122"/>
    <lineage>
        <taxon>Bacteria</taxon>
        <taxon>Pseudomonadati</taxon>
        <taxon>Bacteroidota</taxon>
        <taxon>Bacteroidia</taxon>
        <taxon>Bacteroidales</taxon>
        <taxon>Prevotellaceae</taxon>
        <taxon>Alloprevotella</taxon>
    </lineage>
</organism>
<dbReference type="Proteomes" id="UP000704068">
    <property type="component" value="Unassembled WGS sequence"/>
</dbReference>
<dbReference type="PROSITE" id="PS01227">
    <property type="entry name" value="UPF0012"/>
    <property type="match status" value="1"/>
</dbReference>
<dbReference type="RefSeq" id="WP_303763494.1">
    <property type="nucleotide sequence ID" value="NZ_CAUOSC010000006.1"/>
</dbReference>
<reference evidence="3" key="1">
    <citation type="submission" date="2020-04" db="EMBL/GenBank/DDBJ databases">
        <title>Deep metagenomics examines the oral microbiome during advanced dental caries in children, revealing novel taxa and co-occurrences with host molecules.</title>
        <authorList>
            <person name="Baker J.L."/>
            <person name="Morton J.T."/>
            <person name="Dinis M."/>
            <person name="Alvarez R."/>
            <person name="Tran N.C."/>
            <person name="Knight R."/>
            <person name="Edlund A."/>
        </authorList>
    </citation>
    <scope>NUCLEOTIDE SEQUENCE</scope>
    <source>
        <strain evidence="3">JCVI_34_bin.1</strain>
    </source>
</reference>
<sequence length="245" mass="28114">MKAFILQTSPIWKDAQSNISFIENFIVKTGAIKSDLILLPEMWASGFSVAEPIYDQQAQEWMQDAAQRYGCAIAGTLVVKENDQYLNRFYFYKPDGSFAHYDKRHLFGHEKQLFTAGERRTIVNWKGFRILLQTCYDLRFPGFSRNRNDYDIALYAASWPSSRQDAWTTLLKARAIENQCYVLGANRTGDDPHLHYTGGSVAYSFSGALMTDLKDKICAKSVEIDLQSLTSFRQKFPFLQDADTY</sequence>
<evidence type="ECO:0000259" key="2">
    <source>
        <dbReference type="PROSITE" id="PS50263"/>
    </source>
</evidence>
<feature type="domain" description="CN hydrolase" evidence="2">
    <location>
        <begin position="1"/>
        <end position="226"/>
    </location>
</feature>
<evidence type="ECO:0000313" key="4">
    <source>
        <dbReference type="Proteomes" id="UP000704068"/>
    </source>
</evidence>
<dbReference type="PANTHER" id="PTHR47799:SF1">
    <property type="entry name" value="OMEGA-AMIDASE YAFV"/>
    <property type="match status" value="1"/>
</dbReference>
<dbReference type="Gene3D" id="3.60.110.10">
    <property type="entry name" value="Carbon-nitrogen hydrolase"/>
    <property type="match status" value="1"/>
</dbReference>
<dbReference type="InterPro" id="IPR003010">
    <property type="entry name" value="C-N_Hydrolase"/>
</dbReference>
<dbReference type="GO" id="GO:0050152">
    <property type="term" value="F:omega-amidase activity"/>
    <property type="evidence" value="ECO:0007669"/>
    <property type="project" value="TreeGrafter"/>
</dbReference>
<dbReference type="InterPro" id="IPR036526">
    <property type="entry name" value="C-N_Hydrolase_sf"/>
</dbReference>
<dbReference type="PROSITE" id="PS50263">
    <property type="entry name" value="CN_HYDROLASE"/>
    <property type="match status" value="1"/>
</dbReference>
<protein>
    <submittedName>
        <fullName evidence="3">Nitrilase family protein</fullName>
    </submittedName>
</protein>
<evidence type="ECO:0000256" key="1">
    <source>
        <dbReference type="ARBA" id="ARBA00010613"/>
    </source>
</evidence>
<dbReference type="AlphaFoldDB" id="A0A929RVW4"/>
<dbReference type="InterPro" id="IPR001110">
    <property type="entry name" value="UPF0012_CS"/>
</dbReference>
<dbReference type="EMBL" id="JABZGR010000008">
    <property type="protein sequence ID" value="MBF0970215.1"/>
    <property type="molecule type" value="Genomic_DNA"/>
</dbReference>
<comment type="similarity">
    <text evidence="1">Belongs to the carbon-nitrogen hydrolase superfamily. NIT1/NIT2 family.</text>
</comment>
<dbReference type="PANTHER" id="PTHR47799">
    <property type="entry name" value="OMEGA-AMIDASE YAFV"/>
    <property type="match status" value="1"/>
</dbReference>
<name>A0A929RVW4_9BACT</name>
<gene>
    <name evidence="3" type="ORF">HXK21_04140</name>
</gene>
<dbReference type="Pfam" id="PF00795">
    <property type="entry name" value="CN_hydrolase"/>
    <property type="match status" value="1"/>
</dbReference>
<proteinExistence type="inferred from homology"/>
<dbReference type="InterPro" id="IPR052737">
    <property type="entry name" value="Omega-amidase_YafV"/>
</dbReference>
<comment type="caution">
    <text evidence="3">The sequence shown here is derived from an EMBL/GenBank/DDBJ whole genome shotgun (WGS) entry which is preliminary data.</text>
</comment>
<evidence type="ECO:0000313" key="3">
    <source>
        <dbReference type="EMBL" id="MBF0970215.1"/>
    </source>
</evidence>
<dbReference type="SUPFAM" id="SSF56317">
    <property type="entry name" value="Carbon-nitrogen hydrolase"/>
    <property type="match status" value="1"/>
</dbReference>